<dbReference type="Gene3D" id="3.80.10.10">
    <property type="entry name" value="Ribonuclease Inhibitor"/>
    <property type="match status" value="1"/>
</dbReference>
<dbReference type="InterPro" id="IPR032675">
    <property type="entry name" value="LRR_dom_sf"/>
</dbReference>
<accession>A0A3G3K2K1</accession>
<dbReference type="Proteomes" id="UP000269097">
    <property type="component" value="Chromosome"/>
</dbReference>
<evidence type="ECO:0000313" key="1">
    <source>
        <dbReference type="EMBL" id="AYQ74754.1"/>
    </source>
</evidence>
<dbReference type="EMBL" id="CP033433">
    <property type="protein sequence ID" value="AYQ74754.1"/>
    <property type="molecule type" value="Genomic_DNA"/>
</dbReference>
<dbReference type="KEGG" id="coh:EAV92_20690"/>
<protein>
    <recommendedName>
        <fullName evidence="3">Leucine-rich repeat domain-containing protein</fullName>
    </recommendedName>
</protein>
<keyword evidence="2" id="KW-1185">Reference proteome</keyword>
<name>A0A3G3K2K1_9BACL</name>
<evidence type="ECO:0008006" key="3">
    <source>
        <dbReference type="Google" id="ProtNLM"/>
    </source>
</evidence>
<gene>
    <name evidence="1" type="ORF">EAV92_20690</name>
</gene>
<dbReference type="AlphaFoldDB" id="A0A3G3K2K1"/>
<evidence type="ECO:0000313" key="2">
    <source>
        <dbReference type="Proteomes" id="UP000269097"/>
    </source>
</evidence>
<sequence length="341" mass="39413">MAPDQQQREQIRIDNPPFIDRSSLEKDWNDGHSITVQFSRPVYTDEILRELDELCAKLDDRLTVRFYGHYSSSFDFRTLLLIPRVKSLYLDCLAEVSHTEELARLEHLYRLNLNVYELEDPEILRSDNLRSLGELGVHSEKKTINVEYLKEFRELHTLHAGGKVKNADAIGYVAELETLSLNLGGRIPLDFVNRLGRLKRLILLGGGRENLDEIGEIGIEYLRIDRVVGFSSFANLGNFKALRELRIEDQPRLTELHFDALLERLEDIMIVNCKTLSSFTGLENLPSLRKLVLFKMAVDFETFIQQRRPETLSFFTFATGKAKVDREIQRTLDELGYPLPD</sequence>
<dbReference type="RefSeq" id="WP_123042834.1">
    <property type="nucleotide sequence ID" value="NZ_CP033433.1"/>
</dbReference>
<organism evidence="1 2">
    <name type="scientific">Cohnella candidum</name>
    <dbReference type="NCBI Taxonomy" id="2674991"/>
    <lineage>
        <taxon>Bacteria</taxon>
        <taxon>Bacillati</taxon>
        <taxon>Bacillota</taxon>
        <taxon>Bacilli</taxon>
        <taxon>Bacillales</taxon>
        <taxon>Paenibacillaceae</taxon>
        <taxon>Cohnella</taxon>
    </lineage>
</organism>
<reference evidence="1 2" key="1">
    <citation type="submission" date="2018-10" db="EMBL/GenBank/DDBJ databases">
        <title>Genome Sequence of Cohnella sp.</title>
        <authorList>
            <person name="Srinivasan S."/>
            <person name="Kim M.K."/>
        </authorList>
    </citation>
    <scope>NUCLEOTIDE SEQUENCE [LARGE SCALE GENOMIC DNA]</scope>
    <source>
        <strain evidence="1 2">18JY8-7</strain>
    </source>
</reference>
<proteinExistence type="predicted"/>
<dbReference type="SUPFAM" id="SSF52058">
    <property type="entry name" value="L domain-like"/>
    <property type="match status" value="1"/>
</dbReference>